<evidence type="ECO:0000313" key="2">
    <source>
        <dbReference type="Proteomes" id="UP000613740"/>
    </source>
</evidence>
<reference evidence="1" key="1">
    <citation type="journal article" date="2020" name="bioRxiv">
        <title>Comparative genomics of Chlamydomonas.</title>
        <authorList>
            <person name="Craig R.J."/>
            <person name="Hasan A.R."/>
            <person name="Ness R.W."/>
            <person name="Keightley P.D."/>
        </authorList>
    </citation>
    <scope>NUCLEOTIDE SEQUENCE</scope>
    <source>
        <strain evidence="1">CCAP 11/173</strain>
    </source>
</reference>
<comment type="caution">
    <text evidence="1">The sequence shown here is derived from an EMBL/GenBank/DDBJ whole genome shotgun (WGS) entry which is preliminary data.</text>
</comment>
<protein>
    <submittedName>
        <fullName evidence="1">Uncharacterized protein</fullName>
    </submittedName>
</protein>
<accession>A0A835VYR7</accession>
<dbReference type="AlphaFoldDB" id="A0A835VYR7"/>
<proteinExistence type="predicted"/>
<dbReference type="InterPro" id="IPR044662">
    <property type="entry name" value="HS1/DABB1-like"/>
</dbReference>
<dbReference type="Proteomes" id="UP000613740">
    <property type="component" value="Unassembled WGS sequence"/>
</dbReference>
<sequence>MVSNDGTQSSDEQQELVDTLWSLQYRTPGKRLKWSSACCASAGPVVQSVTARDGDLAPRAAVYYRFSSQAQAERFVAGPAFADAKARLLGSSAVSLSLWKVMVPNDMEALFKRGPAFDVGVDLVLTLEPAGAVAAAAAAAATAAPAAAAAEGAAAAPAAASVPMDVVVDVVGRMQRAALALSAVQVSCGQDVMALDTRFVWMGRFPQEEAAQRFLRSPVLQELAAAAAAAPGVDTPALALTSASMIEVGAVDQSKQGRV</sequence>
<organism evidence="1 2">
    <name type="scientific">Chlamydomonas schloesseri</name>
    <dbReference type="NCBI Taxonomy" id="2026947"/>
    <lineage>
        <taxon>Eukaryota</taxon>
        <taxon>Viridiplantae</taxon>
        <taxon>Chlorophyta</taxon>
        <taxon>core chlorophytes</taxon>
        <taxon>Chlorophyceae</taxon>
        <taxon>CS clade</taxon>
        <taxon>Chlamydomonadales</taxon>
        <taxon>Chlamydomonadaceae</taxon>
        <taxon>Chlamydomonas</taxon>
    </lineage>
</organism>
<gene>
    <name evidence="1" type="ORF">HYH02_013922</name>
</gene>
<dbReference type="PANTHER" id="PTHR33178">
    <property type="match status" value="1"/>
</dbReference>
<dbReference type="PANTHER" id="PTHR33178:SF10">
    <property type="entry name" value="STRESS-RESPONSE A_B BARREL DOMAIN-CONTAINING PROTEIN"/>
    <property type="match status" value="1"/>
</dbReference>
<keyword evidence="2" id="KW-1185">Reference proteome</keyword>
<dbReference type="EMBL" id="JAEHOD010000082">
    <property type="protein sequence ID" value="KAG2429971.1"/>
    <property type="molecule type" value="Genomic_DNA"/>
</dbReference>
<evidence type="ECO:0000313" key="1">
    <source>
        <dbReference type="EMBL" id="KAG2429971.1"/>
    </source>
</evidence>
<dbReference type="OrthoDB" id="2016695at2759"/>
<name>A0A835VYR7_9CHLO</name>